<feature type="region of interest" description="Disordered" evidence="1">
    <location>
        <begin position="1"/>
        <end position="20"/>
    </location>
</feature>
<evidence type="ECO:0000256" key="1">
    <source>
        <dbReference type="SAM" id="MobiDB-lite"/>
    </source>
</evidence>
<feature type="non-terminal residue" evidence="2">
    <location>
        <position position="97"/>
    </location>
</feature>
<keyword evidence="3" id="KW-1185">Reference proteome</keyword>
<dbReference type="Proteomes" id="UP001341840">
    <property type="component" value="Unassembled WGS sequence"/>
</dbReference>
<reference evidence="2 3" key="1">
    <citation type="journal article" date="2023" name="Plants (Basel)">
        <title>Bridging the Gap: Combining Genomics and Transcriptomics Approaches to Understand Stylosanthes scabra, an Orphan Legume from the Brazilian Caatinga.</title>
        <authorList>
            <person name="Ferreira-Neto J.R.C."/>
            <person name="da Silva M.D."/>
            <person name="Binneck E."/>
            <person name="de Melo N.F."/>
            <person name="da Silva R.H."/>
            <person name="de Melo A.L.T.M."/>
            <person name="Pandolfi V."/>
            <person name="Bustamante F.O."/>
            <person name="Brasileiro-Vidal A.C."/>
            <person name="Benko-Iseppon A.M."/>
        </authorList>
    </citation>
    <scope>NUCLEOTIDE SEQUENCE [LARGE SCALE GENOMIC DNA]</scope>
    <source>
        <tissue evidence="2">Leaves</tissue>
    </source>
</reference>
<proteinExistence type="predicted"/>
<evidence type="ECO:0000313" key="3">
    <source>
        <dbReference type="Proteomes" id="UP001341840"/>
    </source>
</evidence>
<protein>
    <submittedName>
        <fullName evidence="2">Uncharacterized protein</fullName>
    </submittedName>
</protein>
<accession>A0ABU6XXA8</accession>
<sequence length="97" mass="10957">MLPLVTPVQKDPETPIPEIPRVPKMRRTTRISVKAVWLQFPKGVLAKRRPSIAITKEKVISNASSDSETSKGVEDDNMELIAMDEPFVQVEKVEEEE</sequence>
<name>A0ABU6XXA8_9FABA</name>
<organism evidence="2 3">
    <name type="scientific">Stylosanthes scabra</name>
    <dbReference type="NCBI Taxonomy" id="79078"/>
    <lineage>
        <taxon>Eukaryota</taxon>
        <taxon>Viridiplantae</taxon>
        <taxon>Streptophyta</taxon>
        <taxon>Embryophyta</taxon>
        <taxon>Tracheophyta</taxon>
        <taxon>Spermatophyta</taxon>
        <taxon>Magnoliopsida</taxon>
        <taxon>eudicotyledons</taxon>
        <taxon>Gunneridae</taxon>
        <taxon>Pentapetalae</taxon>
        <taxon>rosids</taxon>
        <taxon>fabids</taxon>
        <taxon>Fabales</taxon>
        <taxon>Fabaceae</taxon>
        <taxon>Papilionoideae</taxon>
        <taxon>50 kb inversion clade</taxon>
        <taxon>dalbergioids sensu lato</taxon>
        <taxon>Dalbergieae</taxon>
        <taxon>Pterocarpus clade</taxon>
        <taxon>Stylosanthes</taxon>
    </lineage>
</organism>
<evidence type="ECO:0000313" key="2">
    <source>
        <dbReference type="EMBL" id="MED6202327.1"/>
    </source>
</evidence>
<feature type="region of interest" description="Disordered" evidence="1">
    <location>
        <begin position="61"/>
        <end position="81"/>
    </location>
</feature>
<gene>
    <name evidence="2" type="ORF">PIB30_104225</name>
</gene>
<dbReference type="EMBL" id="JASCZI010214999">
    <property type="protein sequence ID" value="MED6202327.1"/>
    <property type="molecule type" value="Genomic_DNA"/>
</dbReference>
<comment type="caution">
    <text evidence="2">The sequence shown here is derived from an EMBL/GenBank/DDBJ whole genome shotgun (WGS) entry which is preliminary data.</text>
</comment>